<dbReference type="OrthoDB" id="5773058at2"/>
<name>A0A4R5VRV7_9BURK</name>
<accession>A0A4R5VRV7</accession>
<comment type="caution">
    <text evidence="2">The sequence shown here is derived from an EMBL/GenBank/DDBJ whole genome shotgun (WGS) entry which is preliminary data.</text>
</comment>
<gene>
    <name evidence="2" type="ORF">E2I14_17605</name>
</gene>
<evidence type="ECO:0000313" key="3">
    <source>
        <dbReference type="Proteomes" id="UP000294829"/>
    </source>
</evidence>
<dbReference type="Proteomes" id="UP000294829">
    <property type="component" value="Unassembled WGS sequence"/>
</dbReference>
<evidence type="ECO:0000256" key="1">
    <source>
        <dbReference type="SAM" id="Coils"/>
    </source>
</evidence>
<feature type="coiled-coil region" evidence="1">
    <location>
        <begin position="196"/>
        <end position="223"/>
    </location>
</feature>
<proteinExistence type="predicted"/>
<organism evidence="2 3">
    <name type="scientific">Sapientia aquatica</name>
    <dbReference type="NCBI Taxonomy" id="1549640"/>
    <lineage>
        <taxon>Bacteria</taxon>
        <taxon>Pseudomonadati</taxon>
        <taxon>Pseudomonadota</taxon>
        <taxon>Betaproteobacteria</taxon>
        <taxon>Burkholderiales</taxon>
        <taxon>Oxalobacteraceae</taxon>
        <taxon>Sapientia</taxon>
    </lineage>
</organism>
<sequence length="456" mass="52978">MNKTMKSTNAKSNTFLSIQEAATALSMRFKKVVIEADILKLALDKKIKISVELTSPIKAVRGKIVDQFNTEWVLDHRPSSNNKLPPELERGNPACPPSLEQQWECAHPELLHEYYPILQSTKINEDIYLNFETDTEELLGFFSLPMLGGEKEDIEHKYNLLTDRPTDALKNSEACYIEDECGKIFKILIHKSEYEFSEETSELQEIKKKIKEQKIQRPEAQQLLATHKSKFQNFYQDAAEKYEQVRFTKLAEREKYETALSLPINSQIVIKNEEIERFSGMETIKFTDDVTEVFSNSEITLLVIFNALLKFKNYDYKKRGQSKIIEIDTKPFINPVGKETIRLKFVKISTALKSGQIREAHYESVDAQNKNIKEIETLAKSKLKENGKQLERRERNIYLTMIAGLCNDTKLNYLENTTIEIVSNLPDIKINRILSDEIRIIFNEIREVVRHKEKEK</sequence>
<dbReference type="EMBL" id="SMYL01000014">
    <property type="protein sequence ID" value="TDK61206.1"/>
    <property type="molecule type" value="Genomic_DNA"/>
</dbReference>
<keyword evidence="3" id="KW-1185">Reference proteome</keyword>
<evidence type="ECO:0000313" key="2">
    <source>
        <dbReference type="EMBL" id="TDK61206.1"/>
    </source>
</evidence>
<reference evidence="2 3" key="1">
    <citation type="submission" date="2019-03" db="EMBL/GenBank/DDBJ databases">
        <title>Sapientia aquatica gen. nov., sp. nov., isolated from a crater lake.</title>
        <authorList>
            <person name="Felfoldi T."/>
            <person name="Szabo A."/>
            <person name="Toth E."/>
            <person name="Schumann P."/>
            <person name="Keki Z."/>
            <person name="Marialigeti K."/>
            <person name="Mathe I."/>
        </authorList>
    </citation>
    <scope>NUCLEOTIDE SEQUENCE [LARGE SCALE GENOMIC DNA]</scope>
    <source>
        <strain evidence="2 3">SA-152</strain>
    </source>
</reference>
<keyword evidence="1" id="KW-0175">Coiled coil</keyword>
<protein>
    <submittedName>
        <fullName evidence="2">Uncharacterized protein</fullName>
    </submittedName>
</protein>
<dbReference type="RefSeq" id="WP_133330966.1">
    <property type="nucleotide sequence ID" value="NZ_SMYL01000014.1"/>
</dbReference>
<dbReference type="AlphaFoldDB" id="A0A4R5VRV7"/>